<dbReference type="InterPro" id="IPR021184">
    <property type="entry name" value="TNF_CS"/>
</dbReference>
<evidence type="ECO:0000256" key="5">
    <source>
        <dbReference type="ARBA" id="ARBA00022692"/>
    </source>
</evidence>
<evidence type="ECO:0000259" key="11">
    <source>
        <dbReference type="PROSITE" id="PS50049"/>
    </source>
</evidence>
<comment type="similarity">
    <text evidence="2">Belongs to the tumor necrosis factor family.</text>
</comment>
<evidence type="ECO:0000256" key="4">
    <source>
        <dbReference type="ARBA" id="ARBA00022514"/>
    </source>
</evidence>
<dbReference type="GO" id="GO:0016020">
    <property type="term" value="C:membrane"/>
    <property type="evidence" value="ECO:0007669"/>
    <property type="project" value="UniProtKB-SubCell"/>
</dbReference>
<dbReference type="InterPro" id="IPR006053">
    <property type="entry name" value="TNF"/>
</dbReference>
<dbReference type="GO" id="GO:0043123">
    <property type="term" value="P:positive regulation of canonical NF-kappaB signal transduction"/>
    <property type="evidence" value="ECO:0007669"/>
    <property type="project" value="TreeGrafter"/>
</dbReference>
<keyword evidence="7" id="KW-1133">Transmembrane helix</keyword>
<accession>A0A8J6JVV1</accession>
<protein>
    <recommendedName>
        <fullName evidence="3">Tumor necrosis factor</fullName>
    </recommendedName>
    <alternativeName>
        <fullName evidence="10">TNF-alpha</fullName>
    </alternativeName>
</protein>
<dbReference type="GO" id="GO:0005615">
    <property type="term" value="C:extracellular space"/>
    <property type="evidence" value="ECO:0007669"/>
    <property type="project" value="UniProtKB-KW"/>
</dbReference>
<evidence type="ECO:0000256" key="9">
    <source>
        <dbReference type="ARBA" id="ARBA00023157"/>
    </source>
</evidence>
<dbReference type="Pfam" id="PF00229">
    <property type="entry name" value="TNF"/>
    <property type="match status" value="1"/>
</dbReference>
<evidence type="ECO:0000256" key="6">
    <source>
        <dbReference type="ARBA" id="ARBA00022968"/>
    </source>
</evidence>
<evidence type="ECO:0000256" key="7">
    <source>
        <dbReference type="ARBA" id="ARBA00022989"/>
    </source>
</evidence>
<dbReference type="PRINTS" id="PR01234">
    <property type="entry name" value="TNECROSISFCT"/>
</dbReference>
<evidence type="ECO:0000313" key="13">
    <source>
        <dbReference type="Proteomes" id="UP000770717"/>
    </source>
</evidence>
<dbReference type="Proteomes" id="UP000770717">
    <property type="component" value="Unassembled WGS sequence"/>
</dbReference>
<dbReference type="OrthoDB" id="9940698at2759"/>
<keyword evidence="9" id="KW-1015">Disulfide bond</keyword>
<dbReference type="PROSITE" id="PS50049">
    <property type="entry name" value="THD_2"/>
    <property type="match status" value="1"/>
</dbReference>
<gene>
    <name evidence="12" type="ORF">GDO78_016876</name>
</gene>
<dbReference type="AlphaFoldDB" id="A0A8J6JVV1"/>
<evidence type="ECO:0000256" key="2">
    <source>
        <dbReference type="ARBA" id="ARBA00008670"/>
    </source>
</evidence>
<evidence type="ECO:0000256" key="3">
    <source>
        <dbReference type="ARBA" id="ARBA00013893"/>
    </source>
</evidence>
<reference evidence="12" key="1">
    <citation type="thesis" date="2020" institute="ProQuest LLC" country="789 East Eisenhower Parkway, Ann Arbor, MI, USA">
        <title>Comparative Genomics and Chromosome Evolution.</title>
        <authorList>
            <person name="Mudd A.B."/>
        </authorList>
    </citation>
    <scope>NUCLEOTIDE SEQUENCE</scope>
    <source>
        <strain evidence="12">HN-11 Male</strain>
        <tissue evidence="12">Kidney and liver</tissue>
    </source>
</reference>
<dbReference type="SMART" id="SM00207">
    <property type="entry name" value="TNF"/>
    <property type="match status" value="1"/>
</dbReference>
<comment type="subcellular location">
    <subcellularLocation>
        <location evidence="1">Membrane</location>
        <topology evidence="1">Single-pass type II membrane protein</topology>
    </subcellularLocation>
</comment>
<evidence type="ECO:0000256" key="10">
    <source>
        <dbReference type="ARBA" id="ARBA00029751"/>
    </source>
</evidence>
<keyword evidence="8" id="KW-0472">Membrane</keyword>
<dbReference type="GO" id="GO:0006955">
    <property type="term" value="P:immune response"/>
    <property type="evidence" value="ECO:0007669"/>
    <property type="project" value="InterPro"/>
</dbReference>
<comment type="caution">
    <text evidence="12">The sequence shown here is derived from an EMBL/GenBank/DDBJ whole genome shotgun (WGS) entry which is preliminary data.</text>
</comment>
<feature type="non-terminal residue" evidence="12">
    <location>
        <position position="1"/>
    </location>
</feature>
<evidence type="ECO:0000256" key="8">
    <source>
        <dbReference type="ARBA" id="ARBA00023136"/>
    </source>
</evidence>
<name>A0A8J6JVV1_ELECQ</name>
<dbReference type="PANTHER" id="PTHR11471">
    <property type="entry name" value="TUMOR NECROSIS FACTOR FAMILY MEMBER"/>
    <property type="match status" value="1"/>
</dbReference>
<keyword evidence="5" id="KW-0812">Transmembrane</keyword>
<dbReference type="GO" id="GO:2001238">
    <property type="term" value="P:positive regulation of extrinsic apoptotic signaling pathway"/>
    <property type="evidence" value="ECO:0007669"/>
    <property type="project" value="TreeGrafter"/>
</dbReference>
<dbReference type="SUPFAM" id="SSF49842">
    <property type="entry name" value="TNF-like"/>
    <property type="match status" value="1"/>
</dbReference>
<dbReference type="PANTHER" id="PTHR11471:SF23">
    <property type="entry name" value="TUMOR NECROSIS FACTOR"/>
    <property type="match status" value="1"/>
</dbReference>
<proteinExistence type="inferred from homology"/>
<keyword evidence="13" id="KW-1185">Reference proteome</keyword>
<dbReference type="Gene3D" id="2.60.120.40">
    <property type="match status" value="1"/>
</dbReference>
<evidence type="ECO:0000313" key="12">
    <source>
        <dbReference type="EMBL" id="KAG9470736.1"/>
    </source>
</evidence>
<dbReference type="InterPro" id="IPR006052">
    <property type="entry name" value="TNF_dom"/>
</dbReference>
<dbReference type="CDD" id="cd00184">
    <property type="entry name" value="TNF"/>
    <property type="match status" value="1"/>
</dbReference>
<dbReference type="GO" id="GO:0005125">
    <property type="term" value="F:cytokine activity"/>
    <property type="evidence" value="ECO:0007669"/>
    <property type="project" value="UniProtKB-KW"/>
</dbReference>
<sequence length="143" mass="16034">DTTERGKLTWTNDGDNCFTQGGLTLKDNKLHVGQTGLYFVYAQLTFGGSECPPNDKNFISLSVILQSTVHNEPIQLFRADKTPCELAQATSAKKGNYTRRWNKSIFQGALFKLEKGDELYVKSTENEYLKMTEGANYFGAYAL</sequence>
<keyword evidence="4" id="KW-0202">Cytokine</keyword>
<dbReference type="InterPro" id="IPR008983">
    <property type="entry name" value="Tumour_necrosis_fac-like_dom"/>
</dbReference>
<dbReference type="EMBL" id="WNTK01000229">
    <property type="protein sequence ID" value="KAG9470736.1"/>
    <property type="molecule type" value="Genomic_DNA"/>
</dbReference>
<organism evidence="12 13">
    <name type="scientific">Eleutherodactylus coqui</name>
    <name type="common">Puerto Rican coqui</name>
    <dbReference type="NCBI Taxonomy" id="57060"/>
    <lineage>
        <taxon>Eukaryota</taxon>
        <taxon>Metazoa</taxon>
        <taxon>Chordata</taxon>
        <taxon>Craniata</taxon>
        <taxon>Vertebrata</taxon>
        <taxon>Euteleostomi</taxon>
        <taxon>Amphibia</taxon>
        <taxon>Batrachia</taxon>
        <taxon>Anura</taxon>
        <taxon>Neobatrachia</taxon>
        <taxon>Hyloidea</taxon>
        <taxon>Eleutherodactylidae</taxon>
        <taxon>Eleutherodactylinae</taxon>
        <taxon>Eleutherodactylus</taxon>
        <taxon>Eleutherodactylus</taxon>
    </lineage>
</organism>
<keyword evidence="6" id="KW-0735">Signal-anchor</keyword>
<dbReference type="GO" id="GO:0005164">
    <property type="term" value="F:tumor necrosis factor receptor binding"/>
    <property type="evidence" value="ECO:0007669"/>
    <property type="project" value="InterPro"/>
</dbReference>
<feature type="domain" description="THD" evidence="11">
    <location>
        <begin position="1"/>
        <end position="143"/>
    </location>
</feature>
<dbReference type="PROSITE" id="PS00251">
    <property type="entry name" value="THD_1"/>
    <property type="match status" value="1"/>
</dbReference>
<evidence type="ECO:0000256" key="1">
    <source>
        <dbReference type="ARBA" id="ARBA00004606"/>
    </source>
</evidence>